<dbReference type="AlphaFoldDB" id="A0A1D7QVF7"/>
<proteinExistence type="predicted"/>
<reference evidence="3 4" key="1">
    <citation type="submission" date="2015-08" db="EMBL/GenBank/DDBJ databases">
        <title>The complete genome sequence of Bacillus beveridgei MLTeJB.</title>
        <authorList>
            <person name="Hanson T.E."/>
            <person name="Mesa C."/>
            <person name="Basesman S.M."/>
            <person name="Oremland R.S."/>
        </authorList>
    </citation>
    <scope>NUCLEOTIDE SEQUENCE [LARGE SCALE GENOMIC DNA]</scope>
    <source>
        <strain evidence="3 4">MLTeJB</strain>
    </source>
</reference>
<dbReference type="CDD" id="cd01192">
    <property type="entry name" value="INT_C_like_3"/>
    <property type="match status" value="1"/>
</dbReference>
<dbReference type="InterPro" id="IPR013762">
    <property type="entry name" value="Integrase-like_cat_sf"/>
</dbReference>
<protein>
    <submittedName>
        <fullName evidence="3">Putative integrase/recombinase yoeC</fullName>
    </submittedName>
</protein>
<name>A0A1D7QVF7_9BACI</name>
<dbReference type="PROSITE" id="PS51898">
    <property type="entry name" value="TYR_RECOMBINASE"/>
    <property type="match status" value="1"/>
</dbReference>
<dbReference type="InterPro" id="IPR002104">
    <property type="entry name" value="Integrase_catalytic"/>
</dbReference>
<dbReference type="STRING" id="632773.BBEV_1631"/>
<dbReference type="Gene3D" id="1.10.443.10">
    <property type="entry name" value="Intergrase catalytic core"/>
    <property type="match status" value="1"/>
</dbReference>
<dbReference type="InterPro" id="IPR011010">
    <property type="entry name" value="DNA_brk_join_enz"/>
</dbReference>
<sequence length="241" mass="28236">MKRKKQYADYIRLTDEENQKLINRLGKHQTQLRIRRLNELKIRGKRPLTLLSDYQALSAMTPRTVEPIRNKDQIESMKNVLKNSSYRDYFLFVLGLNTGLRVGDLLPLKASDVRGKKYVVLIEEKTTKAKRFPLNKDIREMISDYTTGMSDDDYLFASRMTGEPIRRDRAYKILRQAAEIAGVEYVGTHTMRKTFGYHFYKQYKDASMLQKIFNHSSQSITLRYIGISQEEIDEAIDDFSL</sequence>
<dbReference type="Proteomes" id="UP000094463">
    <property type="component" value="Chromosome"/>
</dbReference>
<feature type="domain" description="Tyr recombinase" evidence="2">
    <location>
        <begin position="63"/>
        <end position="237"/>
    </location>
</feature>
<accession>A0A1D7QVF7</accession>
<evidence type="ECO:0000313" key="3">
    <source>
        <dbReference type="EMBL" id="AOM82992.1"/>
    </source>
</evidence>
<organism evidence="3 4">
    <name type="scientific">Salisediminibacterium beveridgei</name>
    <dbReference type="NCBI Taxonomy" id="632773"/>
    <lineage>
        <taxon>Bacteria</taxon>
        <taxon>Bacillati</taxon>
        <taxon>Bacillota</taxon>
        <taxon>Bacilli</taxon>
        <taxon>Bacillales</taxon>
        <taxon>Bacillaceae</taxon>
        <taxon>Salisediminibacterium</taxon>
    </lineage>
</organism>
<gene>
    <name evidence="3" type="primary">yoeC</name>
    <name evidence="3" type="ORF">BBEV_1631</name>
</gene>
<dbReference type="SUPFAM" id="SSF56349">
    <property type="entry name" value="DNA breaking-rejoining enzymes"/>
    <property type="match status" value="1"/>
</dbReference>
<keyword evidence="1" id="KW-0233">DNA recombination</keyword>
<evidence type="ECO:0000259" key="2">
    <source>
        <dbReference type="PROSITE" id="PS51898"/>
    </source>
</evidence>
<dbReference type="GO" id="GO:0006310">
    <property type="term" value="P:DNA recombination"/>
    <property type="evidence" value="ECO:0007669"/>
    <property type="project" value="UniProtKB-KW"/>
</dbReference>
<dbReference type="PANTHER" id="PTHR30349:SF82">
    <property type="entry name" value="INTEGRASE_RECOMBINASE YOEC-RELATED"/>
    <property type="match status" value="1"/>
</dbReference>
<dbReference type="EMBL" id="CP012502">
    <property type="protein sequence ID" value="AOM82992.1"/>
    <property type="molecule type" value="Genomic_DNA"/>
</dbReference>
<evidence type="ECO:0000256" key="1">
    <source>
        <dbReference type="ARBA" id="ARBA00023172"/>
    </source>
</evidence>
<dbReference type="PATRIC" id="fig|632773.3.peg.1715"/>
<dbReference type="Pfam" id="PF00589">
    <property type="entry name" value="Phage_integrase"/>
    <property type="match status" value="1"/>
</dbReference>
<keyword evidence="4" id="KW-1185">Reference proteome</keyword>
<dbReference type="InterPro" id="IPR050090">
    <property type="entry name" value="Tyrosine_recombinase_XerCD"/>
</dbReference>
<evidence type="ECO:0000313" key="4">
    <source>
        <dbReference type="Proteomes" id="UP000094463"/>
    </source>
</evidence>
<dbReference type="PANTHER" id="PTHR30349">
    <property type="entry name" value="PHAGE INTEGRASE-RELATED"/>
    <property type="match status" value="1"/>
</dbReference>
<dbReference type="GO" id="GO:0003677">
    <property type="term" value="F:DNA binding"/>
    <property type="evidence" value="ECO:0007669"/>
    <property type="project" value="InterPro"/>
</dbReference>
<dbReference type="GO" id="GO:0015074">
    <property type="term" value="P:DNA integration"/>
    <property type="evidence" value="ECO:0007669"/>
    <property type="project" value="InterPro"/>
</dbReference>
<dbReference type="KEGG" id="bbev:BBEV_1631"/>